<gene>
    <name evidence="1" type="ORF">BPAG_LOCUS9777</name>
</gene>
<protein>
    <submittedName>
        <fullName evidence="3">Myotubularin phosphatase domain-containing protein</fullName>
    </submittedName>
</protein>
<reference evidence="3" key="1">
    <citation type="submission" date="2017-02" db="UniProtKB">
        <authorList>
            <consortium name="WormBaseParasite"/>
        </authorList>
    </citation>
    <scope>IDENTIFICATION</scope>
</reference>
<organism evidence="3">
    <name type="scientific">Brugia pahangi</name>
    <name type="common">Filarial nematode worm</name>
    <dbReference type="NCBI Taxonomy" id="6280"/>
    <lineage>
        <taxon>Eukaryota</taxon>
        <taxon>Metazoa</taxon>
        <taxon>Ecdysozoa</taxon>
        <taxon>Nematoda</taxon>
        <taxon>Chromadorea</taxon>
        <taxon>Rhabditida</taxon>
        <taxon>Spirurina</taxon>
        <taxon>Spiruromorpha</taxon>
        <taxon>Filarioidea</taxon>
        <taxon>Onchocercidae</taxon>
        <taxon>Brugia</taxon>
    </lineage>
</organism>
<evidence type="ECO:0000313" key="2">
    <source>
        <dbReference type="Proteomes" id="UP000278627"/>
    </source>
</evidence>
<dbReference type="Proteomes" id="UP000278627">
    <property type="component" value="Unassembled WGS sequence"/>
</dbReference>
<proteinExistence type="predicted"/>
<dbReference type="AlphaFoldDB" id="A0A0N4TMX4"/>
<name>A0A0N4TMX4_BRUPA</name>
<reference evidence="1 2" key="2">
    <citation type="submission" date="2018-11" db="EMBL/GenBank/DDBJ databases">
        <authorList>
            <consortium name="Pathogen Informatics"/>
        </authorList>
    </citation>
    <scope>NUCLEOTIDE SEQUENCE [LARGE SCALE GENOMIC DNA]</scope>
</reference>
<dbReference type="WBParaSite" id="BPAG_0000981501-mRNA-1">
    <property type="protein sequence ID" value="BPAG_0000981501-mRNA-1"/>
    <property type="gene ID" value="BPAG_0000981501"/>
</dbReference>
<sequence length="216" mass="24323">MKIVTKVFGKSWYKDISGSLMYNIRHYPKTSKRSLDIPSDFDYLVRTALNFKYNRSTFVVCSSTTVLLKIVFLSKDIVSIVEGCIPTPPTTTTAPQNKKRKTENFSLLSNDNNGESGTSQAASTSNRSWLRRVISTTSLFEKSLSTIRSTGLFQESRDNGAPYQLDKVSGYQWNDSCCQQQYGANGGYASNRVCSTRKVDVSEHSAKGIRIYWRVM</sequence>
<keyword evidence="2" id="KW-1185">Reference proteome</keyword>
<evidence type="ECO:0000313" key="3">
    <source>
        <dbReference type="WBParaSite" id="BPAG_0000981501-mRNA-1"/>
    </source>
</evidence>
<dbReference type="EMBL" id="UZAD01013164">
    <property type="protein sequence ID" value="VDN90963.1"/>
    <property type="molecule type" value="Genomic_DNA"/>
</dbReference>
<accession>A0A0N4TMX4</accession>
<evidence type="ECO:0000313" key="1">
    <source>
        <dbReference type="EMBL" id="VDN90963.1"/>
    </source>
</evidence>